<evidence type="ECO:0000256" key="2">
    <source>
        <dbReference type="ARBA" id="ARBA00012261"/>
    </source>
</evidence>
<dbReference type="SMR" id="A0A0D0AZ61"/>
<dbReference type="InterPro" id="IPR002376">
    <property type="entry name" value="Formyl_transf_N"/>
</dbReference>
<sequence>MHSQTFYNSVRVNSTRTRRRQLMKCLTAHFYAGASNAAKKPFDILFFGRDEFSCNVFKQLHDARDVWRSISIATNPDVKTGRRGSHLSISPLKLLGESLEVPVHTIPRRKVDFRGWVPPPPFTNTNEAHVSVPASETHLLVTASFGRILRPSLLHLFPPGQRLNVHPSLLPAYRGPAPIQRALMRGENVTGVCVIDMMEKKEGIDAGSVWGCESMVVPESATFPSISVELAQTGGNLLVTVLRDMLLGKARSIPQPPVSSTIPHASAISASDAQVDFTSQTALDIVRLSRAISHQRPISTTMPDGRTLQLHHLSVSRSHDNLGPVEPGWAVYSPHTHTVLIKCADREWLSVLKLKTQDRALLAAKEWWNGVKGLGLLNEGMLKLF</sequence>
<evidence type="ECO:0000256" key="4">
    <source>
        <dbReference type="ARBA" id="ARBA00022917"/>
    </source>
</evidence>
<reference evidence="7 8" key="1">
    <citation type="submission" date="2014-04" db="EMBL/GenBank/DDBJ databases">
        <authorList>
            <consortium name="DOE Joint Genome Institute"/>
            <person name="Kuo A."/>
            <person name="Ruytinx J."/>
            <person name="Rineau F."/>
            <person name="Colpaert J."/>
            <person name="Kohler A."/>
            <person name="Nagy L.G."/>
            <person name="Floudas D."/>
            <person name="Copeland A."/>
            <person name="Barry K.W."/>
            <person name="Cichocki N."/>
            <person name="Veneault-Fourrey C."/>
            <person name="LaButti K."/>
            <person name="Lindquist E.A."/>
            <person name="Lipzen A."/>
            <person name="Lundell T."/>
            <person name="Morin E."/>
            <person name="Murat C."/>
            <person name="Sun H."/>
            <person name="Tunlid A."/>
            <person name="Henrissat B."/>
            <person name="Grigoriev I.V."/>
            <person name="Hibbett D.S."/>
            <person name="Martin F."/>
            <person name="Nordberg H.P."/>
            <person name="Cantor M.N."/>
            <person name="Hua S.X."/>
        </authorList>
    </citation>
    <scope>NUCLEOTIDE SEQUENCE [LARGE SCALE GENOMIC DNA]</scope>
    <source>
        <strain evidence="7 8">UH-Slu-Lm8-n1</strain>
    </source>
</reference>
<dbReference type="STRING" id="930992.A0A0D0AZ61"/>
<evidence type="ECO:0000256" key="3">
    <source>
        <dbReference type="ARBA" id="ARBA00022679"/>
    </source>
</evidence>
<dbReference type="Proteomes" id="UP000054485">
    <property type="component" value="Unassembled WGS sequence"/>
</dbReference>
<dbReference type="GO" id="GO:0004479">
    <property type="term" value="F:methionyl-tRNA formyltransferase activity"/>
    <property type="evidence" value="ECO:0007669"/>
    <property type="project" value="UniProtKB-EC"/>
</dbReference>
<organism evidence="7 8">
    <name type="scientific">Suillus luteus UH-Slu-Lm8-n1</name>
    <dbReference type="NCBI Taxonomy" id="930992"/>
    <lineage>
        <taxon>Eukaryota</taxon>
        <taxon>Fungi</taxon>
        <taxon>Dikarya</taxon>
        <taxon>Basidiomycota</taxon>
        <taxon>Agaricomycotina</taxon>
        <taxon>Agaricomycetes</taxon>
        <taxon>Agaricomycetidae</taxon>
        <taxon>Boletales</taxon>
        <taxon>Suillineae</taxon>
        <taxon>Suillaceae</taxon>
        <taxon>Suillus</taxon>
    </lineage>
</organism>
<dbReference type="Pfam" id="PF00551">
    <property type="entry name" value="Formyl_trans_N"/>
    <property type="match status" value="1"/>
</dbReference>
<evidence type="ECO:0000259" key="5">
    <source>
        <dbReference type="Pfam" id="PF00551"/>
    </source>
</evidence>
<gene>
    <name evidence="7" type="ORF">CY34DRAFT_804262</name>
</gene>
<dbReference type="InParanoid" id="A0A0D0AZ61"/>
<keyword evidence="4" id="KW-0648">Protein biosynthesis</keyword>
<evidence type="ECO:0000313" key="8">
    <source>
        <dbReference type="Proteomes" id="UP000054485"/>
    </source>
</evidence>
<dbReference type="GO" id="GO:0005739">
    <property type="term" value="C:mitochondrion"/>
    <property type="evidence" value="ECO:0007669"/>
    <property type="project" value="TreeGrafter"/>
</dbReference>
<accession>A0A0D0AZ61</accession>
<dbReference type="Pfam" id="PF02911">
    <property type="entry name" value="Formyl_trans_C"/>
    <property type="match status" value="1"/>
</dbReference>
<dbReference type="EC" id="2.1.2.9" evidence="2"/>
<keyword evidence="3" id="KW-0808">Transferase</keyword>
<dbReference type="OrthoDB" id="10268103at2759"/>
<dbReference type="AlphaFoldDB" id="A0A0D0AZ61"/>
<dbReference type="InterPro" id="IPR011034">
    <property type="entry name" value="Formyl_transferase-like_C_sf"/>
</dbReference>
<dbReference type="SUPFAM" id="SSF50486">
    <property type="entry name" value="FMT C-terminal domain-like"/>
    <property type="match status" value="1"/>
</dbReference>
<evidence type="ECO:0000313" key="7">
    <source>
        <dbReference type="EMBL" id="KIK43024.1"/>
    </source>
</evidence>
<dbReference type="InterPro" id="IPR036477">
    <property type="entry name" value="Formyl_transf_N_sf"/>
</dbReference>
<comment type="similarity">
    <text evidence="1">Belongs to the Fmt family.</text>
</comment>
<dbReference type="SUPFAM" id="SSF53328">
    <property type="entry name" value="Formyltransferase"/>
    <property type="match status" value="1"/>
</dbReference>
<dbReference type="PANTHER" id="PTHR11138">
    <property type="entry name" value="METHIONYL-TRNA FORMYLTRANSFERASE"/>
    <property type="match status" value="1"/>
</dbReference>
<dbReference type="FunCoup" id="A0A0D0AZ61">
    <property type="interactions" value="244"/>
</dbReference>
<feature type="domain" description="Formyl transferase C-terminal" evidence="6">
    <location>
        <begin position="268"/>
        <end position="371"/>
    </location>
</feature>
<evidence type="ECO:0000256" key="1">
    <source>
        <dbReference type="ARBA" id="ARBA00010699"/>
    </source>
</evidence>
<protein>
    <recommendedName>
        <fullName evidence="2">methionyl-tRNA formyltransferase</fullName>
        <ecNumber evidence="2">2.1.2.9</ecNumber>
    </recommendedName>
</protein>
<proteinExistence type="inferred from homology"/>
<feature type="domain" description="Formyl transferase N-terminal" evidence="5">
    <location>
        <begin position="74"/>
        <end position="242"/>
    </location>
</feature>
<dbReference type="HOGENOM" id="CLU_033347_0_3_1"/>
<reference evidence="8" key="2">
    <citation type="submission" date="2015-01" db="EMBL/GenBank/DDBJ databases">
        <title>Evolutionary Origins and Diversification of the Mycorrhizal Mutualists.</title>
        <authorList>
            <consortium name="DOE Joint Genome Institute"/>
            <consortium name="Mycorrhizal Genomics Consortium"/>
            <person name="Kohler A."/>
            <person name="Kuo A."/>
            <person name="Nagy L.G."/>
            <person name="Floudas D."/>
            <person name="Copeland A."/>
            <person name="Barry K.W."/>
            <person name="Cichocki N."/>
            <person name="Veneault-Fourrey C."/>
            <person name="LaButti K."/>
            <person name="Lindquist E.A."/>
            <person name="Lipzen A."/>
            <person name="Lundell T."/>
            <person name="Morin E."/>
            <person name="Murat C."/>
            <person name="Riley R."/>
            <person name="Ohm R."/>
            <person name="Sun H."/>
            <person name="Tunlid A."/>
            <person name="Henrissat B."/>
            <person name="Grigoriev I.V."/>
            <person name="Hibbett D.S."/>
            <person name="Martin F."/>
        </authorList>
    </citation>
    <scope>NUCLEOTIDE SEQUENCE [LARGE SCALE GENOMIC DNA]</scope>
    <source>
        <strain evidence="8">UH-Slu-Lm8-n1</strain>
    </source>
</reference>
<dbReference type="EMBL" id="KN835223">
    <property type="protein sequence ID" value="KIK43024.1"/>
    <property type="molecule type" value="Genomic_DNA"/>
</dbReference>
<dbReference type="InterPro" id="IPR005793">
    <property type="entry name" value="Formyl_trans_C"/>
</dbReference>
<evidence type="ECO:0000259" key="6">
    <source>
        <dbReference type="Pfam" id="PF02911"/>
    </source>
</evidence>
<keyword evidence="8" id="KW-1185">Reference proteome</keyword>
<dbReference type="PANTHER" id="PTHR11138:SF5">
    <property type="entry name" value="METHIONYL-TRNA FORMYLTRANSFERASE, MITOCHONDRIAL"/>
    <property type="match status" value="1"/>
</dbReference>
<name>A0A0D0AZ61_9AGAM</name>
<dbReference type="Gene3D" id="3.40.50.12230">
    <property type="match status" value="1"/>
</dbReference>
<dbReference type="InterPro" id="IPR041711">
    <property type="entry name" value="Met-tRNA-FMT_N"/>
</dbReference>
<dbReference type="CDD" id="cd08646">
    <property type="entry name" value="FMT_core_Met-tRNA-FMT_N"/>
    <property type="match status" value="1"/>
</dbReference>